<feature type="domain" description="F-box" evidence="1">
    <location>
        <begin position="28"/>
        <end position="86"/>
    </location>
</feature>
<dbReference type="InterPro" id="IPR036047">
    <property type="entry name" value="F-box-like_dom_sf"/>
</dbReference>
<comment type="caution">
    <text evidence="2">The sequence shown here is derived from an EMBL/GenBank/DDBJ whole genome shotgun (WGS) entry which is preliminary data.</text>
</comment>
<dbReference type="OrthoDB" id="2269034at2759"/>
<dbReference type="InterPro" id="IPR001810">
    <property type="entry name" value="F-box_dom"/>
</dbReference>
<name>A0A8H7D2X7_9AGAR</name>
<proteinExistence type="predicted"/>
<dbReference type="EMBL" id="JACAZH010000010">
    <property type="protein sequence ID" value="KAF7357432.1"/>
    <property type="molecule type" value="Genomic_DNA"/>
</dbReference>
<organism evidence="2 3">
    <name type="scientific">Mycena sanguinolenta</name>
    <dbReference type="NCBI Taxonomy" id="230812"/>
    <lineage>
        <taxon>Eukaryota</taxon>
        <taxon>Fungi</taxon>
        <taxon>Dikarya</taxon>
        <taxon>Basidiomycota</taxon>
        <taxon>Agaricomycotina</taxon>
        <taxon>Agaricomycetes</taxon>
        <taxon>Agaricomycetidae</taxon>
        <taxon>Agaricales</taxon>
        <taxon>Marasmiineae</taxon>
        <taxon>Mycenaceae</taxon>
        <taxon>Mycena</taxon>
    </lineage>
</organism>
<dbReference type="Gene3D" id="1.20.1280.50">
    <property type="match status" value="1"/>
</dbReference>
<keyword evidence="3" id="KW-1185">Reference proteome</keyword>
<dbReference type="Pfam" id="PF12937">
    <property type="entry name" value="F-box-like"/>
    <property type="match status" value="1"/>
</dbReference>
<dbReference type="AlphaFoldDB" id="A0A8H7D2X7"/>
<sequence>MASISSMNTILAQQTQRARGSSKTAPIHTLPVELLAEIFMLTIRKSDSNEVVRVLKDSLHVRAAFRIAHVCRHWRQIANGTPQVWTGPMHLDFRRRSDPEKDEIYVNGLGAWLTRSEPLSLPISIGAPPDRIWNTELGSRLTRELLRIASRCRSLRILHGAPCSLIQGLGDRLDSLEELELQSVVWDIPAFDLTTIISFTTAPRLQKLSTSRSQIPMPWAQLTDITLTCNTSPDILLHIFSQCTNVVRAFVVTAGWPVKADMLTLNRLQIFSVTWVENQVHYMRFLDCLSITALDQLRLSFHLDGDMGWAAAIFTAFQLRSPNITKLKIEGEGDGDGDGDSFHISPDAFIAALRHAPSLTHLSINDCLLLDTLLQALRHTDDTKPLVPRLHSLAFADLAPTLSEDDLASMIASRWWTDAELASRSKAPAVARWRQIRLRDDSDCWSGFAPSPKFRDTMEELRQTGLAVDLVESKSWWSEDGAPW</sequence>
<evidence type="ECO:0000259" key="1">
    <source>
        <dbReference type="Pfam" id="PF12937"/>
    </source>
</evidence>
<reference evidence="2" key="1">
    <citation type="submission" date="2020-05" db="EMBL/GenBank/DDBJ databases">
        <title>Mycena genomes resolve the evolution of fungal bioluminescence.</title>
        <authorList>
            <person name="Tsai I.J."/>
        </authorList>
    </citation>
    <scope>NUCLEOTIDE SEQUENCE</scope>
    <source>
        <strain evidence="2">160909Yilan</strain>
    </source>
</reference>
<evidence type="ECO:0000313" key="3">
    <source>
        <dbReference type="Proteomes" id="UP000623467"/>
    </source>
</evidence>
<dbReference type="Gene3D" id="3.80.10.10">
    <property type="entry name" value="Ribonuclease Inhibitor"/>
    <property type="match status" value="1"/>
</dbReference>
<evidence type="ECO:0000313" key="2">
    <source>
        <dbReference type="EMBL" id="KAF7357432.1"/>
    </source>
</evidence>
<dbReference type="SUPFAM" id="SSF52047">
    <property type="entry name" value="RNI-like"/>
    <property type="match status" value="1"/>
</dbReference>
<dbReference type="InterPro" id="IPR032675">
    <property type="entry name" value="LRR_dom_sf"/>
</dbReference>
<dbReference type="SUPFAM" id="SSF81383">
    <property type="entry name" value="F-box domain"/>
    <property type="match status" value="1"/>
</dbReference>
<gene>
    <name evidence="2" type="ORF">MSAN_01339200</name>
</gene>
<protein>
    <submittedName>
        <fullName evidence="2">F-box domain-containing protein</fullName>
    </submittedName>
</protein>
<dbReference type="Proteomes" id="UP000623467">
    <property type="component" value="Unassembled WGS sequence"/>
</dbReference>
<accession>A0A8H7D2X7</accession>